<evidence type="ECO:0000256" key="4">
    <source>
        <dbReference type="ARBA" id="ARBA00022827"/>
    </source>
</evidence>
<evidence type="ECO:0000313" key="8">
    <source>
        <dbReference type="Proteomes" id="UP000020467"/>
    </source>
</evidence>
<dbReference type="PANTHER" id="PTHR46720:SF3">
    <property type="entry name" value="FAD-BINDING DOMAIN-CONTAINING PROTEIN-RELATED"/>
    <property type="match status" value="1"/>
</dbReference>
<keyword evidence="8" id="KW-1185">Reference proteome</keyword>
<organism evidence="7 8">
    <name type="scientific">Colletotrichum fioriniae PJ7</name>
    <dbReference type="NCBI Taxonomy" id="1445577"/>
    <lineage>
        <taxon>Eukaryota</taxon>
        <taxon>Fungi</taxon>
        <taxon>Dikarya</taxon>
        <taxon>Ascomycota</taxon>
        <taxon>Pezizomycotina</taxon>
        <taxon>Sordariomycetes</taxon>
        <taxon>Hypocreomycetidae</taxon>
        <taxon>Glomerellales</taxon>
        <taxon>Glomerellaceae</taxon>
        <taxon>Colletotrichum</taxon>
        <taxon>Colletotrichum acutatum species complex</taxon>
    </lineage>
</organism>
<dbReference type="PRINTS" id="PR00420">
    <property type="entry name" value="RNGMNOXGNASE"/>
</dbReference>
<dbReference type="PANTHER" id="PTHR46720">
    <property type="entry name" value="HYDROXYLASE, PUTATIVE (AFU_ORTHOLOGUE AFUA_3G01460)-RELATED"/>
    <property type="match status" value="1"/>
</dbReference>
<feature type="region of interest" description="Disordered" evidence="6">
    <location>
        <begin position="75"/>
        <end position="110"/>
    </location>
</feature>
<dbReference type="eggNOG" id="KOG2614">
    <property type="taxonomic scope" value="Eukaryota"/>
</dbReference>
<evidence type="ECO:0000313" key="7">
    <source>
        <dbReference type="EMBL" id="EXF73554.1"/>
    </source>
</evidence>
<evidence type="ECO:0008006" key="9">
    <source>
        <dbReference type="Google" id="ProtNLM"/>
    </source>
</evidence>
<dbReference type="AlphaFoldDB" id="A0A010R765"/>
<sequence length="448" mass="49722">MAIKTHSGPSSLKVAIIGGGPGGLGAAIEFGKLNYVDWSLYEKKSQISETGGGISLQRHTWRLLELNEAAKNIDPSDFFRSPDGTSGQSRNGRTGKLLEQHHHPKDTPPQQVSCRMVRAKLQAALLKEVDQSRIKTSKKLVEITKLSTGRIAIRFEDGFSDEVDLLVGADGIRSVRLDPIKILETTGTNDMKFVRSYAFPEHKIKYNGQSAYRTIIHKPTAEKIEGIPKSPVFWQNIGGKYVFTCPLGGDDFEVTARIRRPIEGQEHVSWGRPFDFSTIASEYDEFCEPVREVIQLAAQGETQEFALFSGPRLESVIYEKAIALIGDASHPLSGAFGAGAGFALEDVYALTQSIDWHWNNGGGLPEALELYDHIRSPHYRDLYKVLDDFGAMNTTLLSENLPVNEEIEERVRRAAESKSTWMYHYEIDKAVEKLLGAANHHGQVAAVL</sequence>
<keyword evidence="4" id="KW-0274">FAD</keyword>
<evidence type="ECO:0000256" key="1">
    <source>
        <dbReference type="ARBA" id="ARBA00001974"/>
    </source>
</evidence>
<dbReference type="SUPFAM" id="SSF51905">
    <property type="entry name" value="FAD/NAD(P)-binding domain"/>
    <property type="match status" value="1"/>
</dbReference>
<dbReference type="GO" id="GO:0044550">
    <property type="term" value="P:secondary metabolite biosynthetic process"/>
    <property type="evidence" value="ECO:0007669"/>
    <property type="project" value="TreeGrafter"/>
</dbReference>
<name>A0A010R765_9PEZI</name>
<reference evidence="7 8" key="1">
    <citation type="submission" date="2014-02" db="EMBL/GenBank/DDBJ databases">
        <title>The genome sequence of Colletotrichum fioriniae PJ7.</title>
        <authorList>
            <person name="Baroncelli R."/>
            <person name="Thon M.R."/>
        </authorList>
    </citation>
    <scope>NUCLEOTIDE SEQUENCE [LARGE SCALE GENOMIC DNA]</scope>
    <source>
        <strain evidence="7 8">PJ7</strain>
    </source>
</reference>
<dbReference type="InterPro" id="IPR036188">
    <property type="entry name" value="FAD/NAD-bd_sf"/>
</dbReference>
<feature type="compositionally biased region" description="Polar residues" evidence="6">
    <location>
        <begin position="83"/>
        <end position="92"/>
    </location>
</feature>
<dbReference type="OrthoDB" id="417877at2759"/>
<gene>
    <name evidence="7" type="ORF">CFIO01_02846</name>
</gene>
<evidence type="ECO:0000256" key="2">
    <source>
        <dbReference type="ARBA" id="ARBA00007992"/>
    </source>
</evidence>
<comment type="similarity">
    <text evidence="2">Belongs to the paxM FAD-dependent monooxygenase family.</text>
</comment>
<comment type="cofactor">
    <cofactor evidence="1">
        <name>FAD</name>
        <dbReference type="ChEBI" id="CHEBI:57692"/>
    </cofactor>
</comment>
<dbReference type="STRING" id="1445577.A0A010R765"/>
<dbReference type="HOGENOM" id="CLU_009665_6_4_1"/>
<dbReference type="Proteomes" id="UP000020467">
    <property type="component" value="Unassembled WGS sequence"/>
</dbReference>
<keyword evidence="3" id="KW-0285">Flavoprotein</keyword>
<evidence type="ECO:0000256" key="5">
    <source>
        <dbReference type="ARBA" id="ARBA00023002"/>
    </source>
</evidence>
<dbReference type="Gene3D" id="3.50.50.60">
    <property type="entry name" value="FAD/NAD(P)-binding domain"/>
    <property type="match status" value="1"/>
</dbReference>
<accession>A0A010R765</accession>
<dbReference type="KEGG" id="cfj:CFIO01_02846"/>
<comment type="caution">
    <text evidence="7">The sequence shown here is derived from an EMBL/GenBank/DDBJ whole genome shotgun (WGS) entry which is preliminary data.</text>
</comment>
<proteinExistence type="inferred from homology"/>
<protein>
    <recommendedName>
        <fullName evidence="9">FAD-binding domain-containing protein</fullName>
    </recommendedName>
</protein>
<evidence type="ECO:0000256" key="6">
    <source>
        <dbReference type="SAM" id="MobiDB-lite"/>
    </source>
</evidence>
<keyword evidence="5" id="KW-0560">Oxidoreductase</keyword>
<dbReference type="GO" id="GO:0016491">
    <property type="term" value="F:oxidoreductase activity"/>
    <property type="evidence" value="ECO:0007669"/>
    <property type="project" value="UniProtKB-KW"/>
</dbReference>
<dbReference type="InterPro" id="IPR051104">
    <property type="entry name" value="FAD_monoxygenase"/>
</dbReference>
<evidence type="ECO:0000256" key="3">
    <source>
        <dbReference type="ARBA" id="ARBA00022630"/>
    </source>
</evidence>
<dbReference type="EMBL" id="JARH01001052">
    <property type="protein sequence ID" value="EXF73554.1"/>
    <property type="molecule type" value="Genomic_DNA"/>
</dbReference>